<dbReference type="GO" id="GO:0006355">
    <property type="term" value="P:regulation of DNA-templated transcription"/>
    <property type="evidence" value="ECO:0007669"/>
    <property type="project" value="InterPro"/>
</dbReference>
<dbReference type="OrthoDB" id="9810297at2"/>
<evidence type="ECO:0000259" key="15">
    <source>
        <dbReference type="PROSITE" id="PS51686"/>
    </source>
</evidence>
<feature type="binding site" evidence="14">
    <location>
        <begin position="260"/>
        <end position="266"/>
    </location>
    <ligand>
        <name>S-adenosyl-L-methionine</name>
        <dbReference type="ChEBI" id="CHEBI:59789"/>
    </ligand>
</feature>
<comment type="subcellular location">
    <subcellularLocation>
        <location evidence="2">Cytoplasm</location>
    </subcellularLocation>
</comment>
<dbReference type="SUPFAM" id="SSF53335">
    <property type="entry name" value="S-adenosyl-L-methionine-dependent methyltransferases"/>
    <property type="match status" value="1"/>
</dbReference>
<evidence type="ECO:0000256" key="7">
    <source>
        <dbReference type="ARBA" id="ARBA00022603"/>
    </source>
</evidence>
<dbReference type="FunFam" id="1.10.940.10:FF:000006">
    <property type="entry name" value="16S rRNA (Cytosine(967)-C(5))-methyltransferase RsmB"/>
    <property type="match status" value="1"/>
</dbReference>
<dbReference type="InterPro" id="IPR006027">
    <property type="entry name" value="NusB_RsmB_TIM44"/>
</dbReference>
<keyword evidence="17" id="KW-1185">Reference proteome</keyword>
<evidence type="ECO:0000256" key="1">
    <source>
        <dbReference type="ARBA" id="ARBA00002724"/>
    </source>
</evidence>
<dbReference type="NCBIfam" id="TIGR00563">
    <property type="entry name" value="rsmB"/>
    <property type="match status" value="1"/>
</dbReference>
<dbReference type="InterPro" id="IPR023267">
    <property type="entry name" value="RCMT"/>
</dbReference>
<feature type="binding site" evidence="14">
    <location>
        <position position="330"/>
    </location>
    <ligand>
        <name>S-adenosyl-L-methionine</name>
        <dbReference type="ChEBI" id="CHEBI:59789"/>
    </ligand>
</feature>
<evidence type="ECO:0000256" key="11">
    <source>
        <dbReference type="ARBA" id="ARBA00030399"/>
    </source>
</evidence>
<evidence type="ECO:0000313" key="17">
    <source>
        <dbReference type="Proteomes" id="UP000245998"/>
    </source>
</evidence>
<dbReference type="InterPro" id="IPR049560">
    <property type="entry name" value="MeTrfase_RsmB-F_NOP2_cat"/>
</dbReference>
<evidence type="ECO:0000256" key="5">
    <source>
        <dbReference type="ARBA" id="ARBA00022490"/>
    </source>
</evidence>
<sequence length="451" mass="51272">MSKKNVREAALDALLKIEKNQAYSNLLVNDAIKKNELNGKDVALFTEIVYGTVQRKKTLDYFLSPFLPKKIKKKDEWIIPLLRMSIYQMVYLDRVPDRAIIFEAVQLAKKRGHRGLANMANGILRNIQRSGLPDFEKIDNDIERLAVKYSHPIWLVEEWVNQYGLETTKSICEANLKTPPMTARVNGSKSTVQEVIDMLEKEGVIAKPGKLSSDAIEIEKGNFIKTKVFEEGYATIQDESSMLVARALAPQENDRVLDCCAAPGGKTTHISELLNGTGEVIAFDLHRHKVKLIQEQAERLKLKNIHAQALDAREAEEHFPKESFDRILVDAPCSGFGVIRRKPDIKWSKSEKDVQEITKIQLDILDSIAPLLKKGGTLIYSTCTIEKRENEQVIRAFLNKHHDFEANETLKNNLPNKIRSYLKEGQASIQIFPHYYESDGFFIASLRKKPS</sequence>
<keyword evidence="7 14" id="KW-0489">Methyltransferase</keyword>
<keyword evidence="9 14" id="KW-0949">S-adenosyl-L-methionine</keyword>
<dbReference type="InterPro" id="IPR054728">
    <property type="entry name" value="RsmB-like_ferredoxin"/>
</dbReference>
<dbReference type="InterPro" id="IPR018314">
    <property type="entry name" value="RsmB/NOL1/NOP2-like_CS"/>
</dbReference>
<organism evidence="16 17">
    <name type="scientific">Pueribacillus theae</name>
    <dbReference type="NCBI Taxonomy" id="2171751"/>
    <lineage>
        <taxon>Bacteria</taxon>
        <taxon>Bacillati</taxon>
        <taxon>Bacillota</taxon>
        <taxon>Bacilli</taxon>
        <taxon>Bacillales</taxon>
        <taxon>Bacillaceae</taxon>
        <taxon>Pueribacillus</taxon>
    </lineage>
</organism>
<keyword evidence="8 14" id="KW-0808">Transferase</keyword>
<evidence type="ECO:0000313" key="16">
    <source>
        <dbReference type="EMBL" id="PWA13460.1"/>
    </source>
</evidence>
<comment type="catalytic activity">
    <reaction evidence="13">
        <text>cytidine(967) in 16S rRNA + S-adenosyl-L-methionine = 5-methylcytidine(967) in 16S rRNA + S-adenosyl-L-homocysteine + H(+)</text>
        <dbReference type="Rhea" id="RHEA:42748"/>
        <dbReference type="Rhea" id="RHEA-COMP:10219"/>
        <dbReference type="Rhea" id="RHEA-COMP:10220"/>
        <dbReference type="ChEBI" id="CHEBI:15378"/>
        <dbReference type="ChEBI" id="CHEBI:57856"/>
        <dbReference type="ChEBI" id="CHEBI:59789"/>
        <dbReference type="ChEBI" id="CHEBI:74483"/>
        <dbReference type="ChEBI" id="CHEBI:82748"/>
        <dbReference type="EC" id="2.1.1.176"/>
    </reaction>
</comment>
<dbReference type="SUPFAM" id="SSF48013">
    <property type="entry name" value="NusB-like"/>
    <property type="match status" value="1"/>
</dbReference>
<feature type="active site" description="Nucleophile" evidence="14">
    <location>
        <position position="383"/>
    </location>
</feature>
<evidence type="ECO:0000256" key="9">
    <source>
        <dbReference type="ARBA" id="ARBA00022691"/>
    </source>
</evidence>
<dbReference type="Pfam" id="PF01029">
    <property type="entry name" value="NusB"/>
    <property type="match status" value="1"/>
</dbReference>
<evidence type="ECO:0000256" key="8">
    <source>
        <dbReference type="ARBA" id="ARBA00022679"/>
    </source>
</evidence>
<dbReference type="Pfam" id="PF01189">
    <property type="entry name" value="Methyltr_RsmB-F"/>
    <property type="match status" value="1"/>
</dbReference>
<evidence type="ECO:0000256" key="2">
    <source>
        <dbReference type="ARBA" id="ARBA00004496"/>
    </source>
</evidence>
<dbReference type="PROSITE" id="PS01153">
    <property type="entry name" value="NOL1_NOP2_SUN"/>
    <property type="match status" value="1"/>
</dbReference>
<comment type="function">
    <text evidence="1">Specifically methylates the cytosine at position 967 (m5C967) of 16S rRNA.</text>
</comment>
<dbReference type="Proteomes" id="UP000245998">
    <property type="component" value="Unassembled WGS sequence"/>
</dbReference>
<comment type="caution">
    <text evidence="16">The sequence shown here is derived from an EMBL/GenBank/DDBJ whole genome shotgun (WGS) entry which is preliminary data.</text>
</comment>
<dbReference type="Gene3D" id="3.30.70.1170">
    <property type="entry name" value="Sun protein, domain 3"/>
    <property type="match status" value="1"/>
</dbReference>
<keyword evidence="5" id="KW-0963">Cytoplasm</keyword>
<dbReference type="InterPro" id="IPR029063">
    <property type="entry name" value="SAM-dependent_MTases_sf"/>
</dbReference>
<reference evidence="16 17" key="1">
    <citation type="submission" date="2018-04" db="EMBL/GenBank/DDBJ databases">
        <title>Camelliibacillus theae gen. nov., sp. nov., isolated from Pu'er tea.</title>
        <authorList>
            <person name="Niu L."/>
        </authorList>
    </citation>
    <scope>NUCLEOTIDE SEQUENCE [LARGE SCALE GENOMIC DNA]</scope>
    <source>
        <strain evidence="16 17">T8</strain>
    </source>
</reference>
<dbReference type="Gene3D" id="1.10.940.10">
    <property type="entry name" value="NusB-like"/>
    <property type="match status" value="1"/>
</dbReference>
<dbReference type="RefSeq" id="WP_116552964.1">
    <property type="nucleotide sequence ID" value="NZ_QCZG01000001.1"/>
</dbReference>
<dbReference type="InterPro" id="IPR004573">
    <property type="entry name" value="rRNA_ssu_MeTfrase_B"/>
</dbReference>
<dbReference type="InterPro" id="IPR001678">
    <property type="entry name" value="MeTrfase_RsmB-F_NOP2_dom"/>
</dbReference>
<dbReference type="PANTHER" id="PTHR22807:SF53">
    <property type="entry name" value="RIBOSOMAL RNA SMALL SUBUNIT METHYLTRANSFERASE B-RELATED"/>
    <property type="match status" value="1"/>
</dbReference>
<dbReference type="PROSITE" id="PS51686">
    <property type="entry name" value="SAM_MT_RSMB_NOP"/>
    <property type="match status" value="1"/>
</dbReference>
<evidence type="ECO:0000256" key="12">
    <source>
        <dbReference type="ARBA" id="ARBA00031088"/>
    </source>
</evidence>
<dbReference type="InterPro" id="IPR035926">
    <property type="entry name" value="NusB-like_sf"/>
</dbReference>
<evidence type="ECO:0000256" key="4">
    <source>
        <dbReference type="ARBA" id="ARBA00012140"/>
    </source>
</evidence>
<evidence type="ECO:0000256" key="3">
    <source>
        <dbReference type="ARBA" id="ARBA00007494"/>
    </source>
</evidence>
<dbReference type="PANTHER" id="PTHR22807">
    <property type="entry name" value="NOP2 YEAST -RELATED NOL1/NOP2/FMU SUN DOMAIN-CONTAINING"/>
    <property type="match status" value="1"/>
</dbReference>
<evidence type="ECO:0000256" key="10">
    <source>
        <dbReference type="ARBA" id="ARBA00022884"/>
    </source>
</evidence>
<proteinExistence type="inferred from homology"/>
<feature type="domain" description="SAM-dependent MTase RsmB/NOP-type" evidence="15">
    <location>
        <begin position="171"/>
        <end position="449"/>
    </location>
</feature>
<comment type="similarity">
    <text evidence="3 14">Belongs to the class I-like SAM-binding methyltransferase superfamily. RsmB/NOP family.</text>
</comment>
<evidence type="ECO:0000256" key="13">
    <source>
        <dbReference type="ARBA" id="ARBA00047283"/>
    </source>
</evidence>
<evidence type="ECO:0000256" key="6">
    <source>
        <dbReference type="ARBA" id="ARBA00022552"/>
    </source>
</evidence>
<gene>
    <name evidence="16" type="ORF">DCC39_00790</name>
</gene>
<dbReference type="Pfam" id="PF22458">
    <property type="entry name" value="RsmF-B_ferredox"/>
    <property type="match status" value="1"/>
</dbReference>
<dbReference type="AlphaFoldDB" id="A0A2U1K7G2"/>
<dbReference type="FunFam" id="3.40.50.150:FF:000257">
    <property type="entry name" value="16S rRNA methyltransferase"/>
    <property type="match status" value="1"/>
</dbReference>
<evidence type="ECO:0000256" key="14">
    <source>
        <dbReference type="PROSITE-ProRule" id="PRU01023"/>
    </source>
</evidence>
<protein>
    <recommendedName>
        <fullName evidence="4">16S rRNA (cytosine(967)-C(5))-methyltransferase</fullName>
        <ecNumber evidence="4">2.1.1.176</ecNumber>
    </recommendedName>
    <alternativeName>
        <fullName evidence="11">16S rRNA m5C967 methyltransferase</fullName>
    </alternativeName>
    <alternativeName>
        <fullName evidence="12">rRNA (cytosine-C(5)-)-methyltransferase RsmB</fullName>
    </alternativeName>
</protein>
<dbReference type="NCBIfam" id="NF011494">
    <property type="entry name" value="PRK14902.1"/>
    <property type="match status" value="1"/>
</dbReference>
<keyword evidence="10 14" id="KW-0694">RNA-binding</keyword>
<dbReference type="PRINTS" id="PR02008">
    <property type="entry name" value="RCMTFAMILY"/>
</dbReference>
<dbReference type="GO" id="GO:0005737">
    <property type="term" value="C:cytoplasm"/>
    <property type="evidence" value="ECO:0007669"/>
    <property type="project" value="UniProtKB-SubCell"/>
</dbReference>
<name>A0A2U1K7G2_9BACI</name>
<dbReference type="Gene3D" id="3.40.50.150">
    <property type="entry name" value="Vaccinia Virus protein VP39"/>
    <property type="match status" value="1"/>
</dbReference>
<dbReference type="EC" id="2.1.1.176" evidence="4"/>
<keyword evidence="6" id="KW-0698">rRNA processing</keyword>
<dbReference type="CDD" id="cd02440">
    <property type="entry name" value="AdoMet_MTases"/>
    <property type="match status" value="1"/>
</dbReference>
<feature type="binding site" evidence="14">
    <location>
        <position position="311"/>
    </location>
    <ligand>
        <name>S-adenosyl-L-methionine</name>
        <dbReference type="ChEBI" id="CHEBI:59789"/>
    </ligand>
</feature>
<feature type="binding site" evidence="14">
    <location>
        <position position="284"/>
    </location>
    <ligand>
        <name>S-adenosyl-L-methionine</name>
        <dbReference type="ChEBI" id="CHEBI:59789"/>
    </ligand>
</feature>
<dbReference type="GO" id="GO:0003723">
    <property type="term" value="F:RNA binding"/>
    <property type="evidence" value="ECO:0007669"/>
    <property type="project" value="UniProtKB-UniRule"/>
</dbReference>
<accession>A0A2U1K7G2</accession>
<dbReference type="FunFam" id="3.30.70.1170:FF:000003">
    <property type="entry name" value="16S rRNA (Cytosine(967)-C(5))-methyltransferase RsmB"/>
    <property type="match status" value="1"/>
</dbReference>
<dbReference type="GO" id="GO:0008649">
    <property type="term" value="F:rRNA methyltransferase activity"/>
    <property type="evidence" value="ECO:0007669"/>
    <property type="project" value="InterPro"/>
</dbReference>
<dbReference type="EMBL" id="QCZG01000001">
    <property type="protein sequence ID" value="PWA13460.1"/>
    <property type="molecule type" value="Genomic_DNA"/>
</dbReference>